<evidence type="ECO:0000313" key="2">
    <source>
        <dbReference type="Proteomes" id="UP000030157"/>
    </source>
</evidence>
<dbReference type="EMBL" id="KJ801817">
    <property type="protein sequence ID" value="AII28514.1"/>
    <property type="molecule type" value="Genomic_DNA"/>
</dbReference>
<evidence type="ECO:0000313" key="1">
    <source>
        <dbReference type="EMBL" id="AII28514.1"/>
    </source>
</evidence>
<dbReference type="GeneID" id="24628203"/>
<protein>
    <submittedName>
        <fullName evidence="1">Uncharacterized protein</fullName>
    </submittedName>
</protein>
<keyword evidence="2" id="KW-1185">Reference proteome</keyword>
<sequence length="70" mass="8064">MIKLGHLLQHIEFGRTVTLVEHMTDEEIVTFTLSEEKSLIEQYEGIEDHLELEVMMISTTPSAGLYLEIM</sequence>
<dbReference type="Proteomes" id="UP000030157">
    <property type="component" value="Segment"/>
</dbReference>
<proteinExistence type="predicted"/>
<organism evidence="1 2">
    <name type="scientific">Enterococcus phage ECP3</name>
    <dbReference type="NCBI Taxonomy" id="1498168"/>
    <lineage>
        <taxon>Viruses</taxon>
        <taxon>Duplodnaviria</taxon>
        <taxon>Heunggongvirae</taxon>
        <taxon>Uroviricota</taxon>
        <taxon>Caudoviricetes</taxon>
        <taxon>Herelleviridae</taxon>
        <taxon>Brockvirinae</taxon>
        <taxon>Kochikohdavirus</taxon>
        <taxon>Kochikohdavirus ECP3</taxon>
    </lineage>
</organism>
<reference evidence="1" key="1">
    <citation type="submission" date="2014-05" db="EMBL/GenBank/DDBJ databases">
        <title>Complete genome sequence of Enterococcus faecalis bacteriophage ECP3.</title>
        <authorList>
            <person name="Kang H.-Y."/>
            <person name="Kim S."/>
            <person name="Kim J."/>
        </authorList>
    </citation>
    <scope>NUCLEOTIDE SEQUENCE [LARGE SCALE GENOMIC DNA]</scope>
    <source>
        <strain evidence="1">ECP3</strain>
    </source>
</reference>
<accession>A0A096XT76</accession>
<name>A0A096XT76_9CAUD</name>
<dbReference type="RefSeq" id="YP_009147155.1">
    <property type="nucleotide sequence ID" value="NC_027335.2"/>
</dbReference>